<keyword evidence="1" id="KW-0479">Metal-binding</keyword>
<name>Q9HMK9_HALSA</name>
<dbReference type="Proteomes" id="UP000000554">
    <property type="component" value="Chromosome"/>
</dbReference>
<reference evidence="3 4" key="1">
    <citation type="journal article" date="2000" name="Proc. Natl. Acad. Sci. U.S.A.">
        <title>Genome sequence of Halobacterium species NRC-1.</title>
        <authorList>
            <person name="Ng W.V."/>
            <person name="Kennedy S.P."/>
            <person name="Mahairas G.G."/>
            <person name="Berquist B."/>
            <person name="Pan M."/>
            <person name="Shukla H.D."/>
            <person name="Lasky S.R."/>
            <person name="Baliga N.S."/>
            <person name="Thorsson V."/>
            <person name="Sbrogna J."/>
            <person name="Swartzell S."/>
            <person name="Weir D."/>
            <person name="Hall J."/>
            <person name="Dahl T.A."/>
            <person name="Welti R."/>
            <person name="Goo Y.A."/>
            <person name="Leithauser B."/>
            <person name="Keller K."/>
            <person name="Cruz R."/>
            <person name="Danson M.J."/>
            <person name="Hough D.W."/>
            <person name="Maddocks D.G."/>
            <person name="Jablonski P.E."/>
            <person name="Krebs M.P."/>
            <person name="Angevine C.M."/>
            <person name="Dale H."/>
            <person name="Isenbarger T.A."/>
            <person name="Peck R.F."/>
            <person name="Pohlschroder M."/>
            <person name="Spudich J.L."/>
            <person name="Jung K.W."/>
            <person name="Alam M."/>
            <person name="Freitas T."/>
            <person name="Hou S."/>
            <person name="Daniels C.J."/>
            <person name="Dennis P.P."/>
            <person name="Omer A.D."/>
            <person name="Ebhardt H."/>
            <person name="Lowe T.M."/>
            <person name="Liang P."/>
            <person name="Riley M."/>
            <person name="Hood L."/>
            <person name="DasSarma S."/>
        </authorList>
    </citation>
    <scope>NUCLEOTIDE SEQUENCE [LARGE SCALE GENOMIC DNA]</scope>
    <source>
        <strain evidence="4">ATCC 700922 / JCM 11081 / NRC-1</strain>
    </source>
</reference>
<dbReference type="Pfam" id="PF07883">
    <property type="entry name" value="Cupin_2"/>
    <property type="match status" value="1"/>
</dbReference>
<gene>
    <name evidence="3" type="ordered locus">VNG_2497H</name>
</gene>
<dbReference type="PIR" id="F84399">
    <property type="entry name" value="F84399"/>
</dbReference>
<evidence type="ECO:0000259" key="2">
    <source>
        <dbReference type="Pfam" id="PF07883"/>
    </source>
</evidence>
<dbReference type="PANTHER" id="PTHR35848:SF9">
    <property type="entry name" value="SLL1358 PROTEIN"/>
    <property type="match status" value="1"/>
</dbReference>
<dbReference type="PaxDb" id="64091-VNG_2497H"/>
<dbReference type="STRING" id="64091.VNG_2497H"/>
<dbReference type="InParanoid" id="Q9HMK9"/>
<dbReference type="PATRIC" id="fig|64091.14.peg.1934"/>
<dbReference type="KEGG" id="hal:VNG_2497H"/>
<feature type="domain" description="Cupin type-2" evidence="2">
    <location>
        <begin position="44"/>
        <end position="114"/>
    </location>
</feature>
<dbReference type="AlphaFoldDB" id="Q9HMK9"/>
<dbReference type="InterPro" id="IPR014710">
    <property type="entry name" value="RmlC-like_jellyroll"/>
</dbReference>
<dbReference type="EMBL" id="AE004437">
    <property type="protein sequence ID" value="AAG20562.1"/>
    <property type="molecule type" value="Genomic_DNA"/>
</dbReference>
<protein>
    <recommendedName>
        <fullName evidence="2">Cupin type-2 domain-containing protein</fullName>
    </recommendedName>
</protein>
<evidence type="ECO:0000313" key="3">
    <source>
        <dbReference type="EMBL" id="AAG20562.1"/>
    </source>
</evidence>
<keyword evidence="4" id="KW-1185">Reference proteome</keyword>
<evidence type="ECO:0000256" key="1">
    <source>
        <dbReference type="ARBA" id="ARBA00022723"/>
    </source>
</evidence>
<dbReference type="PANTHER" id="PTHR35848">
    <property type="entry name" value="OXALATE-BINDING PROTEIN"/>
    <property type="match status" value="1"/>
</dbReference>
<sequence>MRVTPPLPRMRTVRLDDLDSRMGPAARSLPLTDALGLSDAAMNVYELAPGDSFSYGFHAHAAQEEVFYVLAGTVTFRTLDGDVAVSAGELARFGPGEFQRGVNEGDERVRALAVGAPQDAGDTETLRECPDCGGETTQEITLADARDEIHTVCESCGTITGRFD</sequence>
<dbReference type="SUPFAM" id="SSF51182">
    <property type="entry name" value="RmlC-like cupins"/>
    <property type="match status" value="1"/>
</dbReference>
<dbReference type="GO" id="GO:0046872">
    <property type="term" value="F:metal ion binding"/>
    <property type="evidence" value="ECO:0007669"/>
    <property type="project" value="UniProtKB-KW"/>
</dbReference>
<dbReference type="InterPro" id="IPR051610">
    <property type="entry name" value="GPI/OXD"/>
</dbReference>
<accession>Q9HMK9</accession>
<dbReference type="InterPro" id="IPR011051">
    <property type="entry name" value="RmlC_Cupin_sf"/>
</dbReference>
<dbReference type="HOGENOM" id="CLU_126380_0_0_2"/>
<organism evidence="3 4">
    <name type="scientific">Halobacterium salinarum (strain ATCC 700922 / JCM 11081 / NRC-1)</name>
    <name type="common">Halobacterium halobium</name>
    <dbReference type="NCBI Taxonomy" id="64091"/>
    <lineage>
        <taxon>Archaea</taxon>
        <taxon>Methanobacteriati</taxon>
        <taxon>Methanobacteriota</taxon>
        <taxon>Stenosarchaea group</taxon>
        <taxon>Halobacteria</taxon>
        <taxon>Halobacteriales</taxon>
        <taxon>Halobacteriaceae</taxon>
        <taxon>Halobacterium</taxon>
        <taxon>Halobacterium salinarum NRC-34001</taxon>
    </lineage>
</organism>
<dbReference type="Gene3D" id="2.60.120.10">
    <property type="entry name" value="Jelly Rolls"/>
    <property type="match status" value="1"/>
</dbReference>
<dbReference type="InterPro" id="IPR013096">
    <property type="entry name" value="Cupin_2"/>
</dbReference>
<evidence type="ECO:0000313" key="4">
    <source>
        <dbReference type="Proteomes" id="UP000000554"/>
    </source>
</evidence>
<proteinExistence type="predicted"/>